<evidence type="ECO:0000313" key="14">
    <source>
        <dbReference type="Proteomes" id="UP000275267"/>
    </source>
</evidence>
<gene>
    <name evidence="13" type="ORF">C2845_PM08G02460</name>
</gene>
<accession>A0A3L6R1U0</accession>
<evidence type="ECO:0000256" key="2">
    <source>
        <dbReference type="ARBA" id="ARBA00022484"/>
    </source>
</evidence>
<evidence type="ECO:0000256" key="8">
    <source>
        <dbReference type="ARBA" id="ARBA00093763"/>
    </source>
</evidence>
<feature type="domain" description="RDRP core" evidence="10">
    <location>
        <begin position="100"/>
        <end position="183"/>
    </location>
</feature>
<dbReference type="GO" id="GO:0031380">
    <property type="term" value="C:nuclear RNA-directed RNA polymerase complex"/>
    <property type="evidence" value="ECO:0007669"/>
    <property type="project" value="TreeGrafter"/>
</dbReference>
<evidence type="ECO:0000256" key="9">
    <source>
        <dbReference type="RuleBase" id="RU363098"/>
    </source>
</evidence>
<dbReference type="AlphaFoldDB" id="A0A3L6R1U0"/>
<keyword evidence="5 9" id="KW-0694">RNA-binding</keyword>
<evidence type="ECO:0000256" key="6">
    <source>
        <dbReference type="ARBA" id="ARBA00023158"/>
    </source>
</evidence>
<dbReference type="PANTHER" id="PTHR23079:SF55">
    <property type="entry name" value="RNA-DIRECTED RNA POLYMERASE"/>
    <property type="match status" value="1"/>
</dbReference>
<comment type="caution">
    <text evidence="13">The sequence shown here is derived from an EMBL/GenBank/DDBJ whole genome shotgun (WGS) entry which is preliminary data.</text>
</comment>
<dbReference type="EC" id="2.7.7.48" evidence="9"/>
<organism evidence="13 14">
    <name type="scientific">Panicum miliaceum</name>
    <name type="common">Proso millet</name>
    <name type="synonym">Broomcorn millet</name>
    <dbReference type="NCBI Taxonomy" id="4540"/>
    <lineage>
        <taxon>Eukaryota</taxon>
        <taxon>Viridiplantae</taxon>
        <taxon>Streptophyta</taxon>
        <taxon>Embryophyta</taxon>
        <taxon>Tracheophyta</taxon>
        <taxon>Spermatophyta</taxon>
        <taxon>Magnoliopsida</taxon>
        <taxon>Liliopsida</taxon>
        <taxon>Poales</taxon>
        <taxon>Poaceae</taxon>
        <taxon>PACMAD clade</taxon>
        <taxon>Panicoideae</taxon>
        <taxon>Panicodae</taxon>
        <taxon>Paniceae</taxon>
        <taxon>Panicinae</taxon>
        <taxon>Panicum</taxon>
        <taxon>Panicum sect. Panicum</taxon>
    </lineage>
</organism>
<dbReference type="Pfam" id="PF26249">
    <property type="entry name" value="4HB_RdRP3_N"/>
    <property type="match status" value="1"/>
</dbReference>
<dbReference type="Pfam" id="PF05183">
    <property type="entry name" value="RdRP"/>
    <property type="match status" value="1"/>
</dbReference>
<dbReference type="OrthoDB" id="6513042at2759"/>
<dbReference type="Proteomes" id="UP000275267">
    <property type="component" value="Unassembled WGS sequence"/>
</dbReference>
<evidence type="ECO:0000256" key="1">
    <source>
        <dbReference type="ARBA" id="ARBA00005762"/>
    </source>
</evidence>
<evidence type="ECO:0000313" key="13">
    <source>
        <dbReference type="EMBL" id="RLM92976.1"/>
    </source>
</evidence>
<keyword evidence="6 9" id="KW-0943">RNA-mediated gene silencing</keyword>
<dbReference type="GO" id="GO:0003968">
    <property type="term" value="F:RNA-directed RNA polymerase activity"/>
    <property type="evidence" value="ECO:0007669"/>
    <property type="project" value="UniProtKB-KW"/>
</dbReference>
<keyword evidence="2 9" id="KW-0696">RNA-directed RNA polymerase</keyword>
<name>A0A3L6R1U0_PANMI</name>
<keyword evidence="3 9" id="KW-0808">Transferase</keyword>
<dbReference type="GO" id="GO:0003723">
    <property type="term" value="F:RNA binding"/>
    <property type="evidence" value="ECO:0007669"/>
    <property type="project" value="UniProtKB-KW"/>
</dbReference>
<proteinExistence type="inferred from homology"/>
<comment type="function">
    <text evidence="8 9">Probably involved in the RNA silencing pathway and required for the generation of small interfering RNAs (siRNAs).</text>
</comment>
<sequence length="343" mass="38749">MESSPCHQPPQLGLLPAAVSAELARLGQDADRCARGQLAELGDAAAGRVLRKVAEAGARVRNLSAFIKYLAKQEAMERTAAGIPTAESAACSLAPFRAAPRAANCWLTHMDQLLAPRVSQSEKDLIKINMLELVDIYYWALDAPKNKNKIKIPQHLIVKKYLHFLEREPSYQSTSLLGEIYDKAKSQQSETIPAIKISPLKCFTGEPVPEDYKRWWTGLYHKYLKEGSALCKLEDKEERSVRFRELYQDYKLILYEAEEFETSPRSRSDLFNEARAIYQVVYEHAAPRNEVSKCGLAWKVAGRALCELYLLKHGGERVTCLRSVLENAFKKNRAEQPHRAAEV</sequence>
<feature type="domain" description="RDRP C-terminal head" evidence="12">
    <location>
        <begin position="218"/>
        <end position="317"/>
    </location>
</feature>
<dbReference type="InterPro" id="IPR057596">
    <property type="entry name" value="RDRP_core"/>
</dbReference>
<keyword evidence="14" id="KW-1185">Reference proteome</keyword>
<feature type="domain" description="RDRP3-5 N-terminal" evidence="11">
    <location>
        <begin position="15"/>
        <end position="84"/>
    </location>
</feature>
<evidence type="ECO:0000256" key="5">
    <source>
        <dbReference type="ARBA" id="ARBA00022884"/>
    </source>
</evidence>
<dbReference type="PANTHER" id="PTHR23079">
    <property type="entry name" value="RNA-DEPENDENT RNA POLYMERASE"/>
    <property type="match status" value="1"/>
</dbReference>
<dbReference type="EMBL" id="PQIB02000010">
    <property type="protein sequence ID" value="RLM92976.1"/>
    <property type="molecule type" value="Genomic_DNA"/>
</dbReference>
<keyword evidence="4 9" id="KW-0548">Nucleotidyltransferase</keyword>
<comment type="catalytic activity">
    <reaction evidence="7 9">
        <text>RNA(n) + a ribonucleoside 5'-triphosphate = RNA(n+1) + diphosphate</text>
        <dbReference type="Rhea" id="RHEA:21248"/>
        <dbReference type="Rhea" id="RHEA-COMP:14527"/>
        <dbReference type="Rhea" id="RHEA-COMP:17342"/>
        <dbReference type="ChEBI" id="CHEBI:33019"/>
        <dbReference type="ChEBI" id="CHEBI:61557"/>
        <dbReference type="ChEBI" id="CHEBI:140395"/>
        <dbReference type="EC" id="2.7.7.48"/>
    </reaction>
</comment>
<dbReference type="STRING" id="4540.A0A3L6R1U0"/>
<evidence type="ECO:0000256" key="7">
    <source>
        <dbReference type="ARBA" id="ARBA00048744"/>
    </source>
</evidence>
<evidence type="ECO:0000256" key="4">
    <source>
        <dbReference type="ARBA" id="ARBA00022695"/>
    </source>
</evidence>
<dbReference type="InterPro" id="IPR007855">
    <property type="entry name" value="RDRP"/>
</dbReference>
<evidence type="ECO:0000259" key="11">
    <source>
        <dbReference type="Pfam" id="PF26249"/>
    </source>
</evidence>
<reference evidence="14" key="1">
    <citation type="journal article" date="2019" name="Nat. Commun.">
        <title>The genome of broomcorn millet.</title>
        <authorList>
            <person name="Zou C."/>
            <person name="Miki D."/>
            <person name="Li D."/>
            <person name="Tang Q."/>
            <person name="Xiao L."/>
            <person name="Rajput S."/>
            <person name="Deng P."/>
            <person name="Jia W."/>
            <person name="Huang R."/>
            <person name="Zhang M."/>
            <person name="Sun Y."/>
            <person name="Hu J."/>
            <person name="Fu X."/>
            <person name="Schnable P.S."/>
            <person name="Li F."/>
            <person name="Zhang H."/>
            <person name="Feng B."/>
            <person name="Zhu X."/>
            <person name="Liu R."/>
            <person name="Schnable J.C."/>
            <person name="Zhu J.-K."/>
            <person name="Zhang H."/>
        </authorList>
    </citation>
    <scope>NUCLEOTIDE SEQUENCE [LARGE SCALE GENOMIC DNA]</scope>
</reference>
<protein>
    <recommendedName>
        <fullName evidence="9">RNA-dependent RNA polymerase</fullName>
        <ecNumber evidence="9">2.7.7.48</ecNumber>
    </recommendedName>
</protein>
<comment type="similarity">
    <text evidence="1 9">Belongs to the RdRP family.</text>
</comment>
<dbReference type="Pfam" id="PF26253">
    <property type="entry name" value="RdRP_head"/>
    <property type="match status" value="1"/>
</dbReference>
<dbReference type="GO" id="GO:0030422">
    <property type="term" value="P:siRNA processing"/>
    <property type="evidence" value="ECO:0007669"/>
    <property type="project" value="TreeGrafter"/>
</dbReference>
<evidence type="ECO:0000256" key="3">
    <source>
        <dbReference type="ARBA" id="ARBA00022679"/>
    </source>
</evidence>
<evidence type="ECO:0000259" key="12">
    <source>
        <dbReference type="Pfam" id="PF26253"/>
    </source>
</evidence>
<evidence type="ECO:0000259" key="10">
    <source>
        <dbReference type="Pfam" id="PF05183"/>
    </source>
</evidence>
<dbReference type="InterPro" id="IPR058697">
    <property type="entry name" value="RDRP3-5_N"/>
</dbReference>
<dbReference type="InterPro" id="IPR058752">
    <property type="entry name" value="RDRP_C_head"/>
</dbReference>